<keyword evidence="4 6" id="KW-1133">Transmembrane helix</keyword>
<dbReference type="GeneID" id="117239419"/>
<dbReference type="Proteomes" id="UP000504631">
    <property type="component" value="Unplaced"/>
</dbReference>
<feature type="transmembrane region" description="Helical" evidence="6">
    <location>
        <begin position="359"/>
        <end position="377"/>
    </location>
</feature>
<feature type="transmembrane region" description="Helical" evidence="6">
    <location>
        <begin position="163"/>
        <end position="188"/>
    </location>
</feature>
<gene>
    <name evidence="9" type="primary">LOC117239419</name>
</gene>
<comment type="subcellular location">
    <subcellularLocation>
        <location evidence="1">Membrane</location>
        <topology evidence="1">Multi-pass membrane protein</topology>
    </subcellularLocation>
</comment>
<sequence>MDNELQDEYEDITFCHRITIFPPLIRNAIVTKPISQCFGYKFITWAKLFHLMTIVFIMWMGWAVLYFILGDTMLPTNDGFGLYILALFSAWLGWCLSSIPYLRIPPVFGMLVAGIIVRNSGLYNIHEELGAVTTSKIRTFCLTFIMIRAGLQLSTTSLGKHTIFIMMLAIVPSSIEVLVLSICCRYILSYHWDWSFMAGTILGCMSPVLIMNSILALAEHGYGEDHGLATILSTAACIDVVHVISLFTICYSFVFANDEDRSKWWYYILSIGIRDSILGIMAGTFLGICFVFIPHRSHKNANWYRIICLVLGSLMCTTATAKMTISGGGYLASLVMSFVSMVGWRILTVSFDTTSFRRVTHTLWQLVQPILVGVIGADIEFVNWSVSRFGLYISCILIGLMGRSCATYLATWRTPLTWKERLFVVVCWLPKGTIQAALGPMAYEHLRNGEESEELQMAMDIVKVSVVTILFLSPIGASLISYTGPILLVQTTAEQRQRDRELSYLRILSFLPMSEQIHQQNP</sequence>
<protein>
    <submittedName>
        <fullName evidence="9">Sodium/hydrogen exchanger 9B1-like</fullName>
    </submittedName>
</protein>
<accession>A0A6J3L6B2</accession>
<dbReference type="GO" id="GO:0016020">
    <property type="term" value="C:membrane"/>
    <property type="evidence" value="ECO:0007669"/>
    <property type="project" value="UniProtKB-SubCell"/>
</dbReference>
<feature type="transmembrane region" description="Helical" evidence="6">
    <location>
        <begin position="194"/>
        <end position="218"/>
    </location>
</feature>
<keyword evidence="8" id="KW-1185">Reference proteome</keyword>
<feature type="transmembrane region" description="Helical" evidence="6">
    <location>
        <begin position="80"/>
        <end position="99"/>
    </location>
</feature>
<dbReference type="KEGG" id="bvk:117239419"/>
<evidence type="ECO:0000256" key="1">
    <source>
        <dbReference type="ARBA" id="ARBA00004141"/>
    </source>
</evidence>
<evidence type="ECO:0000256" key="3">
    <source>
        <dbReference type="ARBA" id="ARBA00022692"/>
    </source>
</evidence>
<reference evidence="9" key="1">
    <citation type="submission" date="2025-08" db="UniProtKB">
        <authorList>
            <consortium name="RefSeq"/>
        </authorList>
    </citation>
    <scope>IDENTIFICATION</scope>
    <source>
        <tissue evidence="9">Muscle</tissue>
    </source>
</reference>
<feature type="transmembrane region" description="Helical" evidence="6">
    <location>
        <begin position="463"/>
        <end position="489"/>
    </location>
</feature>
<feature type="transmembrane region" description="Helical" evidence="6">
    <location>
        <begin position="230"/>
        <end position="254"/>
    </location>
</feature>
<dbReference type="PANTHER" id="PTHR31102:SF1">
    <property type="entry name" value="CATION_H+ EXCHANGER DOMAIN-CONTAINING PROTEIN"/>
    <property type="match status" value="1"/>
</dbReference>
<feature type="transmembrane region" description="Helical" evidence="6">
    <location>
        <begin position="266"/>
        <end position="291"/>
    </location>
</feature>
<feature type="transmembrane region" description="Helical" evidence="6">
    <location>
        <begin position="389"/>
        <end position="410"/>
    </location>
</feature>
<evidence type="ECO:0000313" key="8">
    <source>
        <dbReference type="Proteomes" id="UP000504631"/>
    </source>
</evidence>
<dbReference type="InterPro" id="IPR006153">
    <property type="entry name" value="Cation/H_exchanger_TM"/>
</dbReference>
<keyword evidence="5 6" id="KW-0472">Membrane</keyword>
<dbReference type="GO" id="GO:1902600">
    <property type="term" value="P:proton transmembrane transport"/>
    <property type="evidence" value="ECO:0007669"/>
    <property type="project" value="InterPro"/>
</dbReference>
<evidence type="ECO:0000256" key="2">
    <source>
        <dbReference type="ARBA" id="ARBA00007367"/>
    </source>
</evidence>
<feature type="domain" description="Cation/H+ exchanger transmembrane" evidence="7">
    <location>
        <begin position="92"/>
        <end position="473"/>
    </location>
</feature>
<organism evidence="8 9">
    <name type="scientific">Bombus vosnesenskii</name>
    <dbReference type="NCBI Taxonomy" id="207650"/>
    <lineage>
        <taxon>Eukaryota</taxon>
        <taxon>Metazoa</taxon>
        <taxon>Ecdysozoa</taxon>
        <taxon>Arthropoda</taxon>
        <taxon>Hexapoda</taxon>
        <taxon>Insecta</taxon>
        <taxon>Pterygota</taxon>
        <taxon>Neoptera</taxon>
        <taxon>Endopterygota</taxon>
        <taxon>Hymenoptera</taxon>
        <taxon>Apocrita</taxon>
        <taxon>Aculeata</taxon>
        <taxon>Apoidea</taxon>
        <taxon>Anthophila</taxon>
        <taxon>Apidae</taxon>
        <taxon>Bombus</taxon>
        <taxon>Pyrobombus</taxon>
    </lineage>
</organism>
<dbReference type="Pfam" id="PF00999">
    <property type="entry name" value="Na_H_Exchanger"/>
    <property type="match status" value="1"/>
</dbReference>
<name>A0A6J3L6B2_9HYME</name>
<evidence type="ECO:0000256" key="5">
    <source>
        <dbReference type="ARBA" id="ARBA00023136"/>
    </source>
</evidence>
<feature type="transmembrane region" description="Helical" evidence="6">
    <location>
        <begin position="303"/>
        <end position="321"/>
    </location>
</feature>
<evidence type="ECO:0000256" key="6">
    <source>
        <dbReference type="SAM" id="Phobius"/>
    </source>
</evidence>
<feature type="transmembrane region" description="Helical" evidence="6">
    <location>
        <begin position="327"/>
        <end position="347"/>
    </location>
</feature>
<evidence type="ECO:0000256" key="4">
    <source>
        <dbReference type="ARBA" id="ARBA00022989"/>
    </source>
</evidence>
<comment type="similarity">
    <text evidence="2">Belongs to the monovalent cation:proton antiporter 1 (CPA1) transporter (TC 2.A.36) family.</text>
</comment>
<keyword evidence="3 6" id="KW-0812">Transmembrane</keyword>
<dbReference type="InterPro" id="IPR051843">
    <property type="entry name" value="CPA1_transporter"/>
</dbReference>
<proteinExistence type="inferred from homology"/>
<dbReference type="GO" id="GO:0015297">
    <property type="term" value="F:antiporter activity"/>
    <property type="evidence" value="ECO:0007669"/>
    <property type="project" value="InterPro"/>
</dbReference>
<dbReference type="AlphaFoldDB" id="A0A6J3L6B2"/>
<feature type="transmembrane region" description="Helical" evidence="6">
    <location>
        <begin position="48"/>
        <end position="68"/>
    </location>
</feature>
<dbReference type="RefSeq" id="XP_033360827.1">
    <property type="nucleotide sequence ID" value="XM_033504936.1"/>
</dbReference>
<evidence type="ECO:0000259" key="7">
    <source>
        <dbReference type="Pfam" id="PF00999"/>
    </source>
</evidence>
<dbReference type="PANTHER" id="PTHR31102">
    <property type="match status" value="1"/>
</dbReference>
<evidence type="ECO:0000313" key="9">
    <source>
        <dbReference type="RefSeq" id="XP_033360827.1"/>
    </source>
</evidence>